<sequence length="341" mass="38429">MYLPNSSMFPSCLDNVQPPEAQPSSSQSHPQMKFATLDWVPEHNLLLRLLAGWAFSLPLLESGSRHREIQQRQVRVLEEGRGRDRKEMPPKTKEKGTKAGAQKKKRNAGADVEAESMHRLALLEKEVLQDRLALQRDEARRAKASEDQLKQRIKDLEAELEGARSEGKAIYAGEVLTTGLPGKALNRPLCTCPLDQAEPSPPTTSVLSPLLSPHLGPWPPTALPEMSRQCRSLQEAMQSRTRKLEEEVKGLQEQLELCQREAEAAQREAKQALGERDQTLAQLRAHVADMEAKYEEILHDSLDRLLAKLRSVKPQWDGAVLRLHARLKEQLRQFGLNPLDL</sequence>
<organism evidence="1">
    <name type="scientific">Ovis aries</name>
    <name type="common">Sheep</name>
    <dbReference type="NCBI Taxonomy" id="9940"/>
    <lineage>
        <taxon>Eukaryota</taxon>
        <taxon>Metazoa</taxon>
        <taxon>Chordata</taxon>
        <taxon>Craniata</taxon>
        <taxon>Vertebrata</taxon>
        <taxon>Euteleostomi</taxon>
        <taxon>Mammalia</taxon>
        <taxon>Eutheria</taxon>
        <taxon>Laurasiatheria</taxon>
        <taxon>Artiodactyla</taxon>
        <taxon>Ruminantia</taxon>
        <taxon>Pecora</taxon>
        <taxon>Bovidae</taxon>
        <taxon>Caprinae</taxon>
        <taxon>Ovis</taxon>
    </lineage>
</organism>
<dbReference type="Ensembl" id="ENSOART00020022598.2">
    <property type="protein sequence ID" value="ENSOARP00020018732.2"/>
    <property type="gene ID" value="ENSOARG00020014765.2"/>
</dbReference>
<accession>A0AC11BR33</accession>
<reference evidence="1" key="3">
    <citation type="submission" date="2025-09" db="UniProtKB">
        <authorList>
            <consortium name="Ensembl"/>
        </authorList>
    </citation>
    <scope>IDENTIFICATION</scope>
</reference>
<reference evidence="1" key="1">
    <citation type="submission" date="2020-11" db="EMBL/GenBank/DDBJ databases">
        <authorList>
            <person name="Davenport K.M."/>
            <person name="Bickhart D.M."/>
            <person name="Smith T.P.L."/>
            <person name="Murdoch B.M."/>
            <person name="Rosen B.D."/>
        </authorList>
    </citation>
    <scope>NUCLEOTIDE SEQUENCE [LARGE SCALE GENOMIC DNA]</scope>
    <source>
        <strain evidence="1">OAR_USU_Benz2616</strain>
    </source>
</reference>
<reference evidence="1" key="2">
    <citation type="submission" date="2025-08" db="UniProtKB">
        <authorList>
            <consortium name="Ensembl"/>
        </authorList>
    </citation>
    <scope>IDENTIFICATION</scope>
</reference>
<protein>
    <submittedName>
        <fullName evidence="1">Uncharacterized protein</fullName>
    </submittedName>
</protein>
<gene>
    <name evidence="1" type="primary">DRC12</name>
</gene>
<proteinExistence type="predicted"/>
<evidence type="ECO:0000313" key="1">
    <source>
        <dbReference type="Ensembl" id="ENSOARP00020018732.2"/>
    </source>
</evidence>
<name>A0AC11BR33_SHEEP</name>